<dbReference type="CDD" id="cd00009">
    <property type="entry name" value="AAA"/>
    <property type="match status" value="1"/>
</dbReference>
<dbReference type="InterPro" id="IPR027417">
    <property type="entry name" value="P-loop_NTPase"/>
</dbReference>
<evidence type="ECO:0000256" key="2">
    <source>
        <dbReference type="ARBA" id="ARBA00022840"/>
    </source>
</evidence>
<dbReference type="SUPFAM" id="SSF52540">
    <property type="entry name" value="P-loop containing nucleoside triphosphate hydrolases"/>
    <property type="match status" value="1"/>
</dbReference>
<dbReference type="AlphaFoldDB" id="D5BZW7"/>
<feature type="domain" description="Sigma-54 factor interaction" evidence="3">
    <location>
        <begin position="180"/>
        <end position="443"/>
    </location>
</feature>
<gene>
    <name evidence="4" type="ordered locus">Nhal_3162</name>
</gene>
<dbReference type="GO" id="GO:0006355">
    <property type="term" value="P:regulation of DNA-templated transcription"/>
    <property type="evidence" value="ECO:0007669"/>
    <property type="project" value="InterPro"/>
</dbReference>
<sequence>MFLPWGGIGVPLLLPYSQPVTVKQQPLTSEEREFFALLTEVIFSNPFSFQKDRLTSLGSQTQGHTPAPDDHHYSALIPPLEQRLARLESRGLSRIQSVPPQDRRLLQYAFLFQLYDRYVAQWDQLIQTQMAKGTAPAPVPFAEELIDKLKNRGFSIEEAGRYLALFYQLRRAYFFIAHALVGDSPSMTRLRHALWNNVFTTDARFYADHLWDRMEDFSTLLLGETGTGKGSAAAAIGRSGLIPFDLKSRRFTYSFTETFIAINLSQFPESLIESELFGHRKGAFTGAIDNHKGLFQRCSPHGALFLDEIGDVSVPVQIKLLNVLQERQFTPVGSHSPLRFAGRVIAATHRSLPALRQEGQFRDDFYYRLSSDVIEVPPLRRRLQESPAELKQLVGLLAERLTGQAAEGLIDRILQVLNKCLPADYAWPGNVRELEQAVRRIILKGDYQGAEAPTHHGSWLCQAAQGKLSAPELLAAYCQMLYQRHGTYEAVATITALDRRTVKKYVQAGASRQD</sequence>
<organism evidence="4 5">
    <name type="scientific">Nitrosococcus halophilus (strain Nc4)</name>
    <dbReference type="NCBI Taxonomy" id="472759"/>
    <lineage>
        <taxon>Bacteria</taxon>
        <taxon>Pseudomonadati</taxon>
        <taxon>Pseudomonadota</taxon>
        <taxon>Gammaproteobacteria</taxon>
        <taxon>Chromatiales</taxon>
        <taxon>Chromatiaceae</taxon>
        <taxon>Nitrosococcus</taxon>
    </lineage>
</organism>
<evidence type="ECO:0000313" key="5">
    <source>
        <dbReference type="Proteomes" id="UP000001844"/>
    </source>
</evidence>
<dbReference type="GO" id="GO:0005524">
    <property type="term" value="F:ATP binding"/>
    <property type="evidence" value="ECO:0007669"/>
    <property type="project" value="UniProtKB-KW"/>
</dbReference>
<dbReference type="HOGENOM" id="CLU_555320_0_0_6"/>
<dbReference type="STRING" id="472759.Nhal_3162"/>
<keyword evidence="1" id="KW-0547">Nucleotide-binding</keyword>
<evidence type="ECO:0000259" key="3">
    <source>
        <dbReference type="PROSITE" id="PS50045"/>
    </source>
</evidence>
<accession>D5BZW7</accession>
<dbReference type="InterPro" id="IPR002078">
    <property type="entry name" value="Sigma_54_int"/>
</dbReference>
<dbReference type="EMBL" id="CP001798">
    <property type="protein sequence ID" value="ADE16214.1"/>
    <property type="molecule type" value="Genomic_DNA"/>
</dbReference>
<dbReference type="RefSeq" id="WP_013034064.1">
    <property type="nucleotide sequence ID" value="NC_013960.1"/>
</dbReference>
<evidence type="ECO:0000256" key="1">
    <source>
        <dbReference type="ARBA" id="ARBA00022741"/>
    </source>
</evidence>
<keyword evidence="5" id="KW-1185">Reference proteome</keyword>
<protein>
    <submittedName>
        <fullName evidence="4">Sigma-54 factor interaction domain-containing protein</fullName>
    </submittedName>
</protein>
<proteinExistence type="predicted"/>
<dbReference type="PROSITE" id="PS50045">
    <property type="entry name" value="SIGMA54_INTERACT_4"/>
    <property type="match status" value="1"/>
</dbReference>
<name>D5BZW7_NITHN</name>
<dbReference type="Gene3D" id="3.40.50.300">
    <property type="entry name" value="P-loop containing nucleotide triphosphate hydrolases"/>
    <property type="match status" value="1"/>
</dbReference>
<evidence type="ECO:0000313" key="4">
    <source>
        <dbReference type="EMBL" id="ADE16214.1"/>
    </source>
</evidence>
<dbReference type="PANTHER" id="PTHR32071">
    <property type="entry name" value="TRANSCRIPTIONAL REGULATORY PROTEIN"/>
    <property type="match status" value="1"/>
</dbReference>
<dbReference type="Gene3D" id="1.10.8.60">
    <property type="match status" value="1"/>
</dbReference>
<dbReference type="PANTHER" id="PTHR32071:SF122">
    <property type="entry name" value="SIGMA FACTOR"/>
    <property type="match status" value="1"/>
</dbReference>
<reference evidence="5" key="1">
    <citation type="submission" date="2010-04" db="EMBL/GenBank/DDBJ databases">
        <title>Complete genome sequence of Nitrosococcus halophilus Nc4, a salt-adapted, aerobic obligate ammonia-oxidizing sulfur purple bacterium.</title>
        <authorList>
            <consortium name="US DOE Joint Genome Institute"/>
            <person name="Campbell M.A."/>
            <person name="Malfatti S.A."/>
            <person name="Chain P.S.G."/>
            <person name="Heidelberg J.F."/>
            <person name="Ward B.B."/>
            <person name="Klotz M.G."/>
        </authorList>
    </citation>
    <scope>NUCLEOTIDE SEQUENCE [LARGE SCALE GENOMIC DNA]</scope>
    <source>
        <strain evidence="5">Nc4</strain>
    </source>
</reference>
<keyword evidence="2" id="KW-0067">ATP-binding</keyword>
<dbReference type="Proteomes" id="UP000001844">
    <property type="component" value="Chromosome"/>
</dbReference>
<dbReference type="Pfam" id="PF00158">
    <property type="entry name" value="Sigma54_activat"/>
    <property type="match status" value="1"/>
</dbReference>
<dbReference type="KEGG" id="nhl:Nhal_3162"/>
<dbReference type="OrthoDB" id="9804019at2"/>
<dbReference type="eggNOG" id="COG3829">
    <property type="taxonomic scope" value="Bacteria"/>
</dbReference>